<dbReference type="AlphaFoldDB" id="A0AAF0C5H6"/>
<accession>A0AAF0C5H6</accession>
<sequence length="166" mass="19685">MQGSAFIEKKLTSALVRIVKHNLSEADELSAHFIEKVLNNFGISRASGISVYHMLEARALVLYEFHIDRYNTELREALIYFIADYPVFRWSELRYCFSDPEQEIASILHELKYCCRELDVDGEREYVWSSCWLWERTVKKRLARRTRVGDPAFFEFLNYQPESKNT</sequence>
<gene>
    <name evidence="1" type="ORF">SG35_010505</name>
</gene>
<organism evidence="1 2">
    <name type="scientific">Thalassomonas actiniarum</name>
    <dbReference type="NCBI Taxonomy" id="485447"/>
    <lineage>
        <taxon>Bacteria</taxon>
        <taxon>Pseudomonadati</taxon>
        <taxon>Pseudomonadota</taxon>
        <taxon>Gammaproteobacteria</taxon>
        <taxon>Alteromonadales</taxon>
        <taxon>Colwelliaceae</taxon>
        <taxon>Thalassomonas</taxon>
    </lineage>
</organism>
<dbReference type="KEGG" id="tact:SG35_010505"/>
<dbReference type="RefSeq" id="WP_044836234.1">
    <property type="nucleotide sequence ID" value="NZ_CP059735.1"/>
</dbReference>
<protein>
    <submittedName>
        <fullName evidence="1">Uncharacterized protein</fullName>
    </submittedName>
</protein>
<evidence type="ECO:0000313" key="1">
    <source>
        <dbReference type="EMBL" id="WDE01019.1"/>
    </source>
</evidence>
<evidence type="ECO:0000313" key="2">
    <source>
        <dbReference type="Proteomes" id="UP000032568"/>
    </source>
</evidence>
<reference evidence="1 2" key="2">
    <citation type="journal article" date="2022" name="Mar. Drugs">
        <title>Bioassay-Guided Fractionation Leads to the Detection of Cholic Acid Generated by the Rare Thalassomonas sp.</title>
        <authorList>
            <person name="Pheiffer F."/>
            <person name="Schneider Y.K."/>
            <person name="Hansen E.H."/>
            <person name="Andersen J.H."/>
            <person name="Isaksson J."/>
            <person name="Busche T."/>
            <person name="R C."/>
            <person name="Kalinowski J."/>
            <person name="Zyl L.V."/>
            <person name="Trindade M."/>
        </authorList>
    </citation>
    <scope>NUCLEOTIDE SEQUENCE [LARGE SCALE GENOMIC DNA]</scope>
    <source>
        <strain evidence="1 2">A5K-106</strain>
    </source>
</reference>
<reference evidence="1 2" key="1">
    <citation type="journal article" date="2015" name="Genome Announc.">
        <title>Draft Genome Sequences of Marine Isolates of Thalassomonas viridans and Thalassomonas actiniarum.</title>
        <authorList>
            <person name="Olonade I."/>
            <person name="van Zyl L.J."/>
            <person name="Trindade M."/>
        </authorList>
    </citation>
    <scope>NUCLEOTIDE SEQUENCE [LARGE SCALE GENOMIC DNA]</scope>
    <source>
        <strain evidence="1 2">A5K-106</strain>
    </source>
</reference>
<dbReference type="EMBL" id="CP059735">
    <property type="protein sequence ID" value="WDE01019.1"/>
    <property type="molecule type" value="Genomic_DNA"/>
</dbReference>
<name>A0AAF0C5H6_9GAMM</name>
<proteinExistence type="predicted"/>
<dbReference type="Proteomes" id="UP000032568">
    <property type="component" value="Chromosome"/>
</dbReference>
<keyword evidence="2" id="KW-1185">Reference proteome</keyword>